<dbReference type="EMBL" id="HACG01052055">
    <property type="protein sequence ID" value="CEK98926.1"/>
    <property type="molecule type" value="Transcribed_RNA"/>
</dbReference>
<sequence length="72" mass="8531">KIVMEPLLPDKEHRARDFSKLDVLTEFPTHHDINTHFNVKSHFLQNKDEHDYVLYPEIGVTEKLACKNQLFV</sequence>
<feature type="non-terminal residue" evidence="1">
    <location>
        <position position="1"/>
    </location>
</feature>
<dbReference type="AlphaFoldDB" id="A0A0B7C2R2"/>
<gene>
    <name evidence="1" type="primary">ORF219981</name>
</gene>
<reference evidence="1" key="1">
    <citation type="submission" date="2014-12" db="EMBL/GenBank/DDBJ databases">
        <title>Insight into the proteome of Arion vulgaris.</title>
        <authorList>
            <person name="Aradska J."/>
            <person name="Bulat T."/>
            <person name="Smidak R."/>
            <person name="Sarate P."/>
            <person name="Gangsoo J."/>
            <person name="Sialana F."/>
            <person name="Bilban M."/>
            <person name="Lubec G."/>
        </authorList>
    </citation>
    <scope>NUCLEOTIDE SEQUENCE</scope>
    <source>
        <tissue evidence="1">Skin</tissue>
    </source>
</reference>
<protein>
    <submittedName>
        <fullName evidence="1">Uncharacterized protein</fullName>
    </submittedName>
</protein>
<organism evidence="1">
    <name type="scientific">Arion vulgaris</name>
    <dbReference type="NCBI Taxonomy" id="1028688"/>
    <lineage>
        <taxon>Eukaryota</taxon>
        <taxon>Metazoa</taxon>
        <taxon>Spiralia</taxon>
        <taxon>Lophotrochozoa</taxon>
        <taxon>Mollusca</taxon>
        <taxon>Gastropoda</taxon>
        <taxon>Heterobranchia</taxon>
        <taxon>Euthyneura</taxon>
        <taxon>Panpulmonata</taxon>
        <taxon>Eupulmonata</taxon>
        <taxon>Stylommatophora</taxon>
        <taxon>Helicina</taxon>
        <taxon>Arionoidea</taxon>
        <taxon>Arionidae</taxon>
        <taxon>Arion</taxon>
    </lineage>
</organism>
<proteinExistence type="predicted"/>
<accession>A0A0B7C2R2</accession>
<feature type="non-terminal residue" evidence="1">
    <location>
        <position position="72"/>
    </location>
</feature>
<evidence type="ECO:0000313" key="1">
    <source>
        <dbReference type="EMBL" id="CEK98926.1"/>
    </source>
</evidence>
<name>A0A0B7C2R2_9EUPU</name>